<accession>A0A379DAC9</accession>
<sequence length="205" mass="23328">MSSAILQKNWIIIKNVPMKMHIGLFAFMFLFAYITRTVLGPMIGLNIYFLNLMIEIFKEDEQNESFRYIKGLPISNVKIVNSTYVSYLSLVFIGFVLSGVIGFIGMLFGIELEELYGLPIVGGILMVIYSSMIPICFRFKVKWALGIFMLYILIYAIIVAAILFGFGIFNGNYDVKSLYMIVGSSAIVMFILNYILSIVFVKNYK</sequence>
<feature type="transmembrane region" description="Helical" evidence="1">
    <location>
        <begin position="84"/>
        <end position="110"/>
    </location>
</feature>
<organism evidence="2 3">
    <name type="scientific">Peptoniphilus indolicus</name>
    <dbReference type="NCBI Taxonomy" id="33030"/>
    <lineage>
        <taxon>Bacteria</taxon>
        <taxon>Bacillati</taxon>
        <taxon>Bacillota</taxon>
        <taxon>Tissierellia</taxon>
        <taxon>Tissierellales</taxon>
        <taxon>Peptoniphilaceae</taxon>
        <taxon>Peptoniphilus</taxon>
    </lineage>
</organism>
<keyword evidence="1" id="KW-1133">Transmembrane helix</keyword>
<evidence type="ECO:0008006" key="4">
    <source>
        <dbReference type="Google" id="ProtNLM"/>
    </source>
</evidence>
<dbReference type="AlphaFoldDB" id="A0A379DAC9"/>
<evidence type="ECO:0000256" key="1">
    <source>
        <dbReference type="SAM" id="Phobius"/>
    </source>
</evidence>
<proteinExistence type="predicted"/>
<gene>
    <name evidence="2" type="ORF">NCTC11088_00279</name>
</gene>
<reference evidence="2 3" key="1">
    <citation type="submission" date="2018-06" db="EMBL/GenBank/DDBJ databases">
        <authorList>
            <consortium name="Pathogen Informatics"/>
            <person name="Doyle S."/>
        </authorList>
    </citation>
    <scope>NUCLEOTIDE SEQUENCE [LARGE SCALE GENOMIC DNA]</scope>
    <source>
        <strain evidence="2 3">NCTC11088</strain>
    </source>
</reference>
<feature type="transmembrane region" description="Helical" evidence="1">
    <location>
        <begin position="24"/>
        <end position="49"/>
    </location>
</feature>
<feature type="transmembrane region" description="Helical" evidence="1">
    <location>
        <begin position="178"/>
        <end position="201"/>
    </location>
</feature>
<name>A0A379DAC9_9FIRM</name>
<dbReference type="EMBL" id="UGTH01000001">
    <property type="protein sequence ID" value="SUB74531.1"/>
    <property type="molecule type" value="Genomic_DNA"/>
</dbReference>
<evidence type="ECO:0000313" key="3">
    <source>
        <dbReference type="Proteomes" id="UP000254777"/>
    </source>
</evidence>
<dbReference type="Proteomes" id="UP000254777">
    <property type="component" value="Unassembled WGS sequence"/>
</dbReference>
<feature type="transmembrane region" description="Helical" evidence="1">
    <location>
        <begin position="144"/>
        <end position="166"/>
    </location>
</feature>
<protein>
    <recommendedName>
        <fullName evidence="4">ABC-2 family transporter protein</fullName>
    </recommendedName>
</protein>
<evidence type="ECO:0000313" key="2">
    <source>
        <dbReference type="EMBL" id="SUB74531.1"/>
    </source>
</evidence>
<dbReference type="Pfam" id="PF13346">
    <property type="entry name" value="ABC2_membrane_5"/>
    <property type="match status" value="1"/>
</dbReference>
<keyword evidence="1" id="KW-0472">Membrane</keyword>
<dbReference type="RefSeq" id="WP_004822636.1">
    <property type="nucleotide sequence ID" value="NZ_UGTH01000001.1"/>
</dbReference>
<dbReference type="InterPro" id="IPR025699">
    <property type="entry name" value="ABC2_memb-like"/>
</dbReference>
<keyword evidence="1" id="KW-0812">Transmembrane</keyword>
<feature type="transmembrane region" description="Helical" evidence="1">
    <location>
        <begin position="116"/>
        <end position="137"/>
    </location>
</feature>